<feature type="compositionally biased region" description="Basic residues" evidence="1">
    <location>
        <begin position="16"/>
        <end position="26"/>
    </location>
</feature>
<feature type="compositionally biased region" description="Basic and acidic residues" evidence="1">
    <location>
        <begin position="196"/>
        <end position="217"/>
    </location>
</feature>
<organism evidence="2 3">
    <name type="scientific">Nitzschia inconspicua</name>
    <dbReference type="NCBI Taxonomy" id="303405"/>
    <lineage>
        <taxon>Eukaryota</taxon>
        <taxon>Sar</taxon>
        <taxon>Stramenopiles</taxon>
        <taxon>Ochrophyta</taxon>
        <taxon>Bacillariophyta</taxon>
        <taxon>Bacillariophyceae</taxon>
        <taxon>Bacillariophycidae</taxon>
        <taxon>Bacillariales</taxon>
        <taxon>Bacillariaceae</taxon>
        <taxon>Nitzschia</taxon>
    </lineage>
</organism>
<dbReference type="EMBL" id="JAGRRH010000007">
    <property type="protein sequence ID" value="KAG7366842.1"/>
    <property type="molecule type" value="Genomic_DNA"/>
</dbReference>
<reference evidence="2" key="1">
    <citation type="journal article" date="2021" name="Sci. Rep.">
        <title>Diploid genomic architecture of Nitzschia inconspicua, an elite biomass production diatom.</title>
        <authorList>
            <person name="Oliver A."/>
            <person name="Podell S."/>
            <person name="Pinowska A."/>
            <person name="Traller J.C."/>
            <person name="Smith S.R."/>
            <person name="McClure R."/>
            <person name="Beliaev A."/>
            <person name="Bohutskyi P."/>
            <person name="Hill E.A."/>
            <person name="Rabines A."/>
            <person name="Zheng H."/>
            <person name="Allen L.Z."/>
            <person name="Kuo A."/>
            <person name="Grigoriev I.V."/>
            <person name="Allen A.E."/>
            <person name="Hazlebeck D."/>
            <person name="Allen E.E."/>
        </authorList>
    </citation>
    <scope>NUCLEOTIDE SEQUENCE</scope>
    <source>
        <strain evidence="2">Hildebrandi</strain>
    </source>
</reference>
<evidence type="ECO:0000256" key="1">
    <source>
        <dbReference type="SAM" id="MobiDB-lite"/>
    </source>
</evidence>
<feature type="region of interest" description="Disordered" evidence="1">
    <location>
        <begin position="972"/>
        <end position="1055"/>
    </location>
</feature>
<feature type="compositionally biased region" description="Polar residues" evidence="1">
    <location>
        <begin position="524"/>
        <end position="546"/>
    </location>
</feature>
<feature type="compositionally biased region" description="Basic and acidic residues" evidence="1">
    <location>
        <begin position="911"/>
        <end position="926"/>
    </location>
</feature>
<accession>A0A9K3LRI6</accession>
<feature type="compositionally biased region" description="Basic and acidic residues" evidence="1">
    <location>
        <begin position="337"/>
        <end position="346"/>
    </location>
</feature>
<feature type="region of interest" description="Disordered" evidence="1">
    <location>
        <begin position="762"/>
        <end position="792"/>
    </location>
</feature>
<proteinExistence type="predicted"/>
<feature type="compositionally biased region" description="Basic and acidic residues" evidence="1">
    <location>
        <begin position="96"/>
        <end position="113"/>
    </location>
</feature>
<sequence>MGAPSKNLSDGIKGAEHHRRTGRRARSSSSGTESMVLSPSMDIIRSSDNQSGIPGRTETQNNSFSKKEHTEDGFTRNRSNSKDKQSLDSETSSRPSSKDRKSYLSRKPSEKIGSKGRKSSVLGSLNAFLDEESSKPRGTGRSRDAQSVISSASSRRRRRSFTPSSASVVGGLSVTREELRLLRRSRSSSAGPLDRMMQEQKQARSSREEKSTKETSRVRGSSSRRKDSTKEPQQESNSRRDGRRSSDPSKTVSGRRKETSRSRTRSISVSRRDEHHHPSITRTPTKTRSAGSVTLPSAEHSKSPTIVSRDTNNSTVSPGNGAEVPPGFPVAAVDSRVNSKTERVLESNDSCTVLDSTARLRQRKTSETRNLDSPEEENTRRRRRSFLGNTKASLGMENQEEGKIHSPSGIERRGKLKGSKSETDKRGNLRPSRRHSTEMGVTSVERKKSISDSEITTNSVSNSGENVTKTKNVPGQARRPERQRSNRRTQSPGHLGVKSPARKRNASMDAEEIGGIDLSRNLSKASEVKNFSQSTTRKGSSQSVASSPAIISDRNSGSTERRRIKRSSSKTSEVPFNKAVCTMTSETEKNLHDKAVLSRFERFNTSTDSLAVDLLANSPTVNSIVTNVNQLFGDDGVQEVREKEQDTLSSSSSSSSDIMNISIVSSDVDPTRLSWVELPLFNPGQLLVKTADHDGTNEISELSSHVRGMNFLNDPAKILSQLMADNEEKEKKSNPSLQAAIDKDKAEIKATTAQDEKTIVTTTTSTSDATMKTTNRDRNVKKPAKAKVKNDDLGSAQDSITFDQLDVAEGGEHGSSGSLSRISRRSQGSSRRNKGNLENKESISESGNDVGKPKLRVPPRTSSGSIEKARDRSKLRDGSCRSKLQRKPSERKGTGWTKSPSSSCEQSNAEAKLDGECHEPSKKKTSIESPGTLSRKKSYLNKRKIVKADKDESTEAKKAVNSSLDMFLKRIEQATPVVKDDNRSVYSSMQDRDRRRRSMLQKEKDRGKSTSRRIRRLDPRKSLESDFDRTDGGESIDNDADSMSITSAPTLRTRSRSSLVKQMKEGIPQVDSQRPVVDLKKTQFSNKLTKLHVAF</sequence>
<feature type="compositionally biased region" description="Polar residues" evidence="1">
    <location>
        <begin position="1041"/>
        <end position="1055"/>
    </location>
</feature>
<feature type="compositionally biased region" description="Basic and acidic residues" evidence="1">
    <location>
        <begin position="65"/>
        <end position="87"/>
    </location>
</feature>
<dbReference type="AlphaFoldDB" id="A0A9K3LRI6"/>
<keyword evidence="3" id="KW-1185">Reference proteome</keyword>
<feature type="compositionally biased region" description="Polar residues" evidence="1">
    <location>
        <begin position="303"/>
        <end position="318"/>
    </location>
</feature>
<comment type="caution">
    <text evidence="2">The sequence shown here is derived from an EMBL/GenBank/DDBJ whole genome shotgun (WGS) entry which is preliminary data.</text>
</comment>
<feature type="compositionally biased region" description="Polar residues" evidence="1">
    <location>
        <begin position="280"/>
        <end position="295"/>
    </location>
</feature>
<feature type="compositionally biased region" description="Basic and acidic residues" evidence="1">
    <location>
        <begin position="1016"/>
        <end position="1032"/>
    </location>
</feature>
<feature type="compositionally biased region" description="Basic and acidic residues" evidence="1">
    <location>
        <begin position="224"/>
        <end position="247"/>
    </location>
</feature>
<feature type="compositionally biased region" description="Polar residues" evidence="1">
    <location>
        <begin position="46"/>
        <end position="64"/>
    </location>
</feature>
<feature type="region of interest" description="Disordered" evidence="1">
    <location>
        <begin position="1"/>
        <end position="507"/>
    </location>
</feature>
<feature type="compositionally biased region" description="Basic and acidic residues" evidence="1">
    <location>
        <begin position="946"/>
        <end position="958"/>
    </location>
</feature>
<feature type="compositionally biased region" description="Low complexity" evidence="1">
    <location>
        <begin position="762"/>
        <end position="773"/>
    </location>
</feature>
<protein>
    <submittedName>
        <fullName evidence="2">Uncharacterized protein</fullName>
    </submittedName>
</protein>
<feature type="compositionally biased region" description="Polar residues" evidence="1">
    <location>
        <begin position="896"/>
        <end position="909"/>
    </location>
</feature>
<gene>
    <name evidence="2" type="ORF">IV203_029512</name>
</gene>
<feature type="region of interest" description="Disordered" evidence="1">
    <location>
        <begin position="524"/>
        <end position="574"/>
    </location>
</feature>
<feature type="compositionally biased region" description="Basic residues" evidence="1">
    <location>
        <begin position="934"/>
        <end position="945"/>
    </location>
</feature>
<feature type="region of interest" description="Disordered" evidence="1">
    <location>
        <begin position="807"/>
        <end position="959"/>
    </location>
</feature>
<reference evidence="2" key="2">
    <citation type="submission" date="2021-04" db="EMBL/GenBank/DDBJ databases">
        <authorList>
            <person name="Podell S."/>
        </authorList>
    </citation>
    <scope>NUCLEOTIDE SEQUENCE</scope>
    <source>
        <strain evidence="2">Hildebrandi</strain>
    </source>
</reference>
<evidence type="ECO:0000313" key="3">
    <source>
        <dbReference type="Proteomes" id="UP000693970"/>
    </source>
</evidence>
<feature type="compositionally biased region" description="Basic and acidic residues" evidence="1">
    <location>
        <begin position="972"/>
        <end position="983"/>
    </location>
</feature>
<evidence type="ECO:0000313" key="2">
    <source>
        <dbReference type="EMBL" id="KAG7366842.1"/>
    </source>
</evidence>
<feature type="compositionally biased region" description="Polar residues" evidence="1">
    <location>
        <begin position="452"/>
        <end position="473"/>
    </location>
</feature>
<feature type="compositionally biased region" description="Basic and acidic residues" evidence="1">
    <location>
        <begin position="867"/>
        <end position="880"/>
    </location>
</feature>
<dbReference type="Proteomes" id="UP000693970">
    <property type="component" value="Unassembled WGS sequence"/>
</dbReference>
<name>A0A9K3LRI6_9STRA</name>
<feature type="compositionally biased region" description="Low complexity" evidence="1">
    <location>
        <begin position="815"/>
        <end position="830"/>
    </location>
</feature>